<organism evidence="1 2">
    <name type="scientific">Paenibacillus mucilaginosus (strain KNP414)</name>
    <dbReference type="NCBI Taxonomy" id="1036673"/>
    <lineage>
        <taxon>Bacteria</taxon>
        <taxon>Bacillati</taxon>
        <taxon>Bacillota</taxon>
        <taxon>Bacilli</taxon>
        <taxon>Bacillales</taxon>
        <taxon>Paenibacillaceae</taxon>
        <taxon>Paenibacillus</taxon>
    </lineage>
</organism>
<accession>F8FBW0</accession>
<evidence type="ECO:0000313" key="1">
    <source>
        <dbReference type="EMBL" id="AEI43721.1"/>
    </source>
</evidence>
<dbReference type="HOGENOM" id="CLU_2899876_0_0_9"/>
<dbReference type="AlphaFoldDB" id="F8FBW0"/>
<dbReference type="KEGG" id="pms:KNP414_05197"/>
<sequence length="62" mass="7113">MRIQVELSVAGQPVKTEELVIEETKLGELTDEEIEQAIEIKIRSWADRMISIAWEVVDEEGE</sequence>
<evidence type="ECO:0000313" key="2">
    <source>
        <dbReference type="Proteomes" id="UP000006620"/>
    </source>
</evidence>
<dbReference type="Proteomes" id="UP000006620">
    <property type="component" value="Chromosome"/>
</dbReference>
<dbReference type="PATRIC" id="fig|1036673.3.peg.4809"/>
<dbReference type="RefSeq" id="WP_013918874.1">
    <property type="nucleotide sequence ID" value="NC_015690.1"/>
</dbReference>
<proteinExistence type="predicted"/>
<reference evidence="1 2" key="2">
    <citation type="journal article" date="2013" name="Genome Announc.">
        <title>Genome Sequence of Growth-Improving Paenibacillus mucilaginosus Strain KNP414.</title>
        <authorList>
            <person name="Lu J.J."/>
            <person name="Wang J.F."/>
            <person name="Hu X.F."/>
        </authorList>
    </citation>
    <scope>NUCLEOTIDE SEQUENCE [LARGE SCALE GENOMIC DNA]</scope>
    <source>
        <strain evidence="1 2">KNP414</strain>
    </source>
</reference>
<gene>
    <name evidence="1" type="ordered locus">KNP414_05197</name>
</gene>
<reference evidence="2" key="1">
    <citation type="submission" date="2011-06" db="EMBL/GenBank/DDBJ databases">
        <title>Complete genome sequence of Paenibacillus mucilaginosus KNP414.</title>
        <authorList>
            <person name="Wang J."/>
            <person name="Hu S."/>
            <person name="Hu X."/>
            <person name="Zhang B."/>
            <person name="Dong D."/>
            <person name="Zhang S."/>
            <person name="Zhao K."/>
            <person name="Wu D."/>
        </authorList>
    </citation>
    <scope>NUCLEOTIDE SEQUENCE [LARGE SCALE GENOMIC DNA]</scope>
    <source>
        <strain evidence="2">KNP414</strain>
    </source>
</reference>
<name>F8FBW0_PAEMK</name>
<protein>
    <submittedName>
        <fullName evidence="1">Uncharacterized protein</fullName>
    </submittedName>
</protein>
<dbReference type="EMBL" id="CP002869">
    <property type="protein sequence ID" value="AEI43721.1"/>
    <property type="molecule type" value="Genomic_DNA"/>
</dbReference>